<feature type="chain" id="PRO_5019338730" description="Ig-like domain-containing protein" evidence="2">
    <location>
        <begin position="20"/>
        <end position="806"/>
    </location>
</feature>
<keyword evidence="1" id="KW-0812">Transmembrane</keyword>
<keyword evidence="1" id="KW-0472">Membrane</keyword>
<dbReference type="PROSITE" id="PS00018">
    <property type="entry name" value="EF_HAND_1"/>
    <property type="match status" value="1"/>
</dbReference>
<dbReference type="Gene3D" id="2.60.40.10">
    <property type="entry name" value="Immunoglobulins"/>
    <property type="match status" value="1"/>
</dbReference>
<evidence type="ECO:0008006" key="5">
    <source>
        <dbReference type="Google" id="ProtNLM"/>
    </source>
</evidence>
<feature type="signal peptide" evidence="2">
    <location>
        <begin position="1"/>
        <end position="19"/>
    </location>
</feature>
<dbReference type="KEGG" id="aaxa:NCTC10138_00686"/>
<organism evidence="3 4">
    <name type="scientific">Haploplasma axanthum</name>
    <name type="common">Acholeplasma axanthum</name>
    <dbReference type="NCBI Taxonomy" id="29552"/>
    <lineage>
        <taxon>Bacteria</taxon>
        <taxon>Bacillati</taxon>
        <taxon>Mycoplasmatota</taxon>
        <taxon>Mollicutes</taxon>
        <taxon>Acholeplasmatales</taxon>
        <taxon>Acholeplasmataceae</taxon>
        <taxon>Haploplasma</taxon>
    </lineage>
</organism>
<gene>
    <name evidence="3" type="ORF">NCTC10138_00686</name>
</gene>
<dbReference type="AlphaFoldDB" id="A0A449BD18"/>
<feature type="transmembrane region" description="Helical" evidence="1">
    <location>
        <begin position="780"/>
        <end position="802"/>
    </location>
</feature>
<protein>
    <recommendedName>
        <fullName evidence="5">Ig-like domain-containing protein</fullName>
    </recommendedName>
</protein>
<evidence type="ECO:0000256" key="2">
    <source>
        <dbReference type="SAM" id="SignalP"/>
    </source>
</evidence>
<dbReference type="InterPro" id="IPR013783">
    <property type="entry name" value="Ig-like_fold"/>
</dbReference>
<evidence type="ECO:0000313" key="4">
    <source>
        <dbReference type="Proteomes" id="UP000289841"/>
    </source>
</evidence>
<dbReference type="Proteomes" id="UP000289841">
    <property type="component" value="Chromosome"/>
</dbReference>
<dbReference type="RefSeq" id="WP_026390364.1">
    <property type="nucleotide sequence ID" value="NZ_LR215048.1"/>
</dbReference>
<proteinExistence type="predicted"/>
<dbReference type="STRING" id="1278311.GCA_000428705_00746"/>
<keyword evidence="1" id="KW-1133">Transmembrane helix</keyword>
<keyword evidence="2" id="KW-0732">Signal</keyword>
<evidence type="ECO:0000313" key="3">
    <source>
        <dbReference type="EMBL" id="VEU80317.1"/>
    </source>
</evidence>
<accession>A0A449BD18</accession>
<evidence type="ECO:0000256" key="1">
    <source>
        <dbReference type="SAM" id="Phobius"/>
    </source>
</evidence>
<name>A0A449BD18_HAPAX</name>
<dbReference type="InterPro" id="IPR018247">
    <property type="entry name" value="EF_Hand_1_Ca_BS"/>
</dbReference>
<dbReference type="OrthoDB" id="384052at2"/>
<keyword evidence="4" id="KW-1185">Reference proteome</keyword>
<sequence length="806" mass="89576">MKKLLIGILLSIGSFLIIANNFNVSADEVSDYIELYPYDAKESMDPNSNWRGTKVGHSNWTFTYGDYRYWSVNGSVRYTKDFIDKNSDGAITADEMSTLPFNAFASIIMNDTESEYTFATTNARTDLTSVVHRIYTFYDEYGVLYRFEDHINQYWIVNEGSVKTVDVTNAEGAVSTKNVHETQDWRLATDAEIAAFSEPNAVIPNNALLSHIRISIDEESSKGYILEPMGYLKWTNTFYGQEDYPTLEKSIIVEGNPDNFTVMPGGVVISYGTVDRDGTNKKTLEFIKSQPYMMLDSNNKMEKEYENQAPSFGTSLTILDSDKTIEGINHVVEYKETFSINSLVENTVVDYIHMFDDEERIIAETKKIGYTIKISLDEKVVDEIKVNYNEESDTYTAEKETTVIDTSIFGRAYIVTFEAVSPVNEQLVESVSIDLVVGKLPPKFEGVKANVYYNENTSFDILDGITANDSYGGDLTNVIKVITPLGLNKYNPLPGTYKVEFEVSKDYTFYGQPAVVKVEIQNNDETEIKEFEYEGIDVEHASSNAANVHVYTKDGYDKVVKNWATMSWTSELVIIEDGKAVMAFSRGNNKVMDAENPHATKDELNTNLKDANFYKTITLTENQTAIVVTGSASVPLNGVAKAIVYGQNVSVQEYVADVTHTVTTRVSQNIIIDDKTAPSLLLKEKDLKIVGTKYTSVNEAILSNVLGIDNYSDVALVVASNGGMDLSKPGVYTVKVVGEDVAGNTSEITFSIEVLEKDIAEANLIDQITKNLGNKAGAPIWMVFVVAFVAAGLSFGGAVLFLKKKQ</sequence>
<reference evidence="3 4" key="1">
    <citation type="submission" date="2019-01" db="EMBL/GenBank/DDBJ databases">
        <authorList>
            <consortium name="Pathogen Informatics"/>
        </authorList>
    </citation>
    <scope>NUCLEOTIDE SEQUENCE [LARGE SCALE GENOMIC DNA]</scope>
    <source>
        <strain evidence="3 4">NCTC10138</strain>
    </source>
</reference>
<dbReference type="EMBL" id="LR215048">
    <property type="protein sequence ID" value="VEU80317.1"/>
    <property type="molecule type" value="Genomic_DNA"/>
</dbReference>